<feature type="signal peptide" evidence="1">
    <location>
        <begin position="1"/>
        <end position="19"/>
    </location>
</feature>
<keyword evidence="3" id="KW-1185">Reference proteome</keyword>
<evidence type="ECO:0008006" key="4">
    <source>
        <dbReference type="Google" id="ProtNLM"/>
    </source>
</evidence>
<dbReference type="KEGG" id="adz:ADFLV_0720"/>
<evidence type="ECO:0000256" key="1">
    <source>
        <dbReference type="SAM" id="SignalP"/>
    </source>
</evidence>
<dbReference type="Proteomes" id="UP000503313">
    <property type="component" value="Chromosome"/>
</dbReference>
<evidence type="ECO:0000313" key="2">
    <source>
        <dbReference type="EMBL" id="QKF76769.1"/>
    </source>
</evidence>
<reference evidence="2 3" key="1">
    <citation type="submission" date="2020-05" db="EMBL/GenBank/DDBJ databases">
        <title>Complete genome sequencing of Campylobacter and Arcobacter type strains.</title>
        <authorList>
            <person name="Miller W.G."/>
            <person name="Yee E."/>
        </authorList>
    </citation>
    <scope>NUCLEOTIDE SEQUENCE [LARGE SCALE GENOMIC DNA]</scope>
    <source>
        <strain evidence="2 3">LMG 25694</strain>
    </source>
</reference>
<organism evidence="2 3">
    <name type="scientific">Arcobacter defluvii</name>
    <dbReference type="NCBI Taxonomy" id="873191"/>
    <lineage>
        <taxon>Bacteria</taxon>
        <taxon>Pseudomonadati</taxon>
        <taxon>Campylobacterota</taxon>
        <taxon>Epsilonproteobacteria</taxon>
        <taxon>Campylobacterales</taxon>
        <taxon>Arcobacteraceae</taxon>
        <taxon>Arcobacter</taxon>
    </lineage>
</organism>
<protein>
    <recommendedName>
        <fullName evidence="4">Lipoprotein</fullName>
    </recommendedName>
</protein>
<dbReference type="EMBL" id="CP053835">
    <property type="protein sequence ID" value="QKF76769.1"/>
    <property type="molecule type" value="Genomic_DNA"/>
</dbReference>
<accession>A0AAE7BFC4</accession>
<proteinExistence type="predicted"/>
<sequence length="252" mass="30123">MTKKIQIIFLLFVTFFIQACTLDQNSIKSVAQTNSATQIDEFKNEILKELISYKKKLDLRNPNAYNKNLQSSIIQEIRTKKNFINLVQDGKVLEKPNEYFYYAFSTQKIQNRNDLLILGIYKMIYKAYEMNKNYQFSAISYNQEDMTKLYEYLQIVRWKIRTSKDDKNEYLFNTWQNNWQLELAKKYQGDYNIINDLLYIKANKETVFDSSNFSFEIVMSKIITNVEFSLKKMNIEPYEMSMTALKSFIFIL</sequence>
<name>A0AAE7BFC4_9BACT</name>
<dbReference type="RefSeq" id="WP_129010517.1">
    <property type="nucleotide sequence ID" value="NZ_CP053835.1"/>
</dbReference>
<dbReference type="AlphaFoldDB" id="A0AAE7BFC4"/>
<feature type="chain" id="PRO_5042230638" description="Lipoprotein" evidence="1">
    <location>
        <begin position="20"/>
        <end position="252"/>
    </location>
</feature>
<dbReference type="PROSITE" id="PS51257">
    <property type="entry name" value="PROKAR_LIPOPROTEIN"/>
    <property type="match status" value="1"/>
</dbReference>
<evidence type="ECO:0000313" key="3">
    <source>
        <dbReference type="Proteomes" id="UP000503313"/>
    </source>
</evidence>
<gene>
    <name evidence="2" type="ORF">ADFLV_0720</name>
</gene>
<keyword evidence="1" id="KW-0732">Signal</keyword>